<accession>J9R824</accession>
<evidence type="ECO:0000313" key="2">
    <source>
        <dbReference type="Proteomes" id="UP000006276"/>
    </source>
</evidence>
<dbReference type="HOGENOM" id="CLU_1650827_0_0_10"/>
<dbReference type="EMBL" id="CP003787">
    <property type="protein sequence ID" value="AFR35877.1"/>
    <property type="molecule type" value="Genomic_DNA"/>
</dbReference>
<sequence>MKTNINLADFQQFNRRLRTQISDDPISGYARVIVNERVNIHDDTEQIEIVATTYYIKTDTNKIIPQMTHRTLSKGKDWFIDNNYQVVLVDGKGQPLSNPDYNSEEEISETNYPYLRQPAYDRFADFLFGTEKPVSLPFIWQLNVALDDAKGYFDIKEIYE</sequence>
<dbReference type="STRING" id="34085.AB406_2023"/>
<keyword evidence="2" id="KW-1185">Reference proteome</keyword>
<dbReference type="RefSeq" id="WP_014938210.1">
    <property type="nucleotide sequence ID" value="NC_018609.1"/>
</dbReference>
<name>J9R824_RIEAN</name>
<dbReference type="PATRIC" id="fig|1228997.3.peg.1275"/>
<reference evidence="1 2" key="1">
    <citation type="submission" date="2012-09" db="EMBL/GenBank/DDBJ databases">
        <title>Riemerella anatipestifer vaccine strains.</title>
        <authorList>
            <person name="Chun C.A."/>
            <person name="Shu W.M."/>
            <person name="Kang Z.D."/>
            <person name="Jia W.X."/>
        </authorList>
    </citation>
    <scope>NUCLEOTIDE SEQUENCE [LARGE SCALE GENOMIC DNA]</scope>
    <source>
        <strain evidence="1 2">RA-CH-1</strain>
    </source>
</reference>
<evidence type="ECO:0000313" key="1">
    <source>
        <dbReference type="EMBL" id="AFR35877.1"/>
    </source>
</evidence>
<proteinExistence type="predicted"/>
<dbReference type="AlphaFoldDB" id="J9R824"/>
<organism evidence="1 2">
    <name type="scientific">Riemerella anatipestifer RA-CH-1</name>
    <dbReference type="NCBI Taxonomy" id="1228997"/>
    <lineage>
        <taxon>Bacteria</taxon>
        <taxon>Pseudomonadati</taxon>
        <taxon>Bacteroidota</taxon>
        <taxon>Flavobacteriia</taxon>
        <taxon>Flavobacteriales</taxon>
        <taxon>Weeksellaceae</taxon>
        <taxon>Riemerella</taxon>
    </lineage>
</organism>
<gene>
    <name evidence="1" type="ORF">B739_1279</name>
</gene>
<protein>
    <submittedName>
        <fullName evidence="1">Uncharacterized protein</fullName>
    </submittedName>
</protein>
<dbReference type="KEGG" id="rag:B739_1279"/>
<dbReference type="Proteomes" id="UP000006276">
    <property type="component" value="Chromosome"/>
</dbReference>